<dbReference type="KEGG" id="vg:13996122"/>
<reference evidence="1 3" key="1">
    <citation type="journal article" date="2012" name="BMC Genomics">
        <title>The Caulobacter crescentus phage phiCbK: genomics of a canonical phage.</title>
        <authorList>
            <person name="Gill J.J."/>
            <person name="Berry J.D."/>
            <person name="Russell W.K."/>
            <person name="Lessor L."/>
            <person name="Escobar Garcia D.A."/>
            <person name="Hernandez D."/>
            <person name="Kane A."/>
            <person name="Keene J."/>
            <person name="Maddox M."/>
            <person name="Martin R."/>
            <person name="Mohan S."/>
            <person name="Thorn A.M."/>
            <person name="Russell D.H."/>
            <person name="Young R."/>
        </authorList>
    </citation>
    <scope>NUCLEOTIDE SEQUENCE [LARGE SCALE GENOMIC DNA]</scope>
</reference>
<evidence type="ECO:0000313" key="2">
    <source>
        <dbReference type="EMBL" id="AFU86823.1"/>
    </source>
</evidence>
<sequence length="248" mass="27190">MSFGQFSADARAPLSKAAMLDALPAARRDTLVKASKPARNTLDYTTSDGVRRVRLHDTDVLTFHVNGAVEINTGGWNTLTTRDRINAFAPPHVRVYSDKGRAMVRAMPAGSEAVTWSSPAASKPFAKRATVHPDGRIEVDATVKELEAIPALIRRYLEAFKAGFPFNSSGDPWMTPGALVAPETALDWLGADSGKPYLFDSILFHAHVAAGLTEEGAAYYMRDAARRGIDKFNLGRIRRYLKRCLREA</sequence>
<dbReference type="EMBL" id="JX100814">
    <property type="protein sequence ID" value="AFU86823.1"/>
    <property type="molecule type" value="Genomic_DNA"/>
</dbReference>
<organism evidence="1 3">
    <name type="scientific">Caulobacter phage CcrRogue</name>
    <dbReference type="NCBI Taxonomy" id="2927986"/>
    <lineage>
        <taxon>Viruses</taxon>
        <taxon>Duplodnaviria</taxon>
        <taxon>Heunggongvirae</taxon>
        <taxon>Uroviricota</taxon>
        <taxon>Caudoviricetes</taxon>
        <taxon>Jeanschmidtviridae</taxon>
        <taxon>Poindextervirus</taxon>
        <taxon>Poindextervirus rogue</taxon>
    </lineage>
</organism>
<evidence type="ECO:0000313" key="3">
    <source>
        <dbReference type="Proteomes" id="UP000000461"/>
    </source>
</evidence>
<evidence type="ECO:0000313" key="1">
    <source>
        <dbReference type="EMBL" id="AFU86492.1"/>
    </source>
</evidence>
<accession>K4K2T6</accession>
<dbReference type="EMBL" id="JX100814">
    <property type="protein sequence ID" value="AFU86492.1"/>
    <property type="molecule type" value="Genomic_DNA"/>
</dbReference>
<proteinExistence type="predicted"/>
<dbReference type="KEGG" id="vg:13995791"/>
<name>K4K2T6_9CAUD</name>
<protein>
    <submittedName>
        <fullName evidence="1">Uncharacterized protein</fullName>
    </submittedName>
</protein>
<dbReference type="Proteomes" id="UP000000461">
    <property type="component" value="Segment"/>
</dbReference>
<gene>
    <name evidence="1" type="ORF">CcrRogue_gp010</name>
    <name evidence="2" type="ORF">CcrRogue_gp341</name>
</gene>
<keyword evidence="3" id="KW-1185">Reference proteome</keyword>